<dbReference type="NCBIfam" id="TIGR01730">
    <property type="entry name" value="RND_mfp"/>
    <property type="match status" value="1"/>
</dbReference>
<evidence type="ECO:0000256" key="1">
    <source>
        <dbReference type="ARBA" id="ARBA00004196"/>
    </source>
</evidence>
<sequence>MKTVFGLLLYLLLGGCSEPPSEQASLRMARPAKLYAVENTTEPDVHRLFARIHNRDSIDLQFEVSGQLVALPIRAGQKIKKGELIAALDAREHKLELDYASTSLILATQELSRMEKLHDKGVVSISTLDQTRTRQRLLHIEVGQAKEILRDSQILAPYDGIVLERFKQNHSAIIAGDVVARLTRSDIVELVTDIPETLVAAINQQGITSVYARFTAHPSLIWPLSWVEQQAQVSEATPTFKTRFALKKMPDWQPLQGMTAQIFLQLAPTLQQTQVPTAALQTDVDGRFFVWITSAPNYTVNKRPVDVGRPSPDWVTITAGLAAGETVIAAGGNALREGDKIIPLTSPAVR</sequence>
<comment type="caution">
    <text evidence="6">The sequence shown here is derived from an EMBL/GenBank/DDBJ whole genome shotgun (WGS) entry which is preliminary data.</text>
</comment>
<dbReference type="PANTHER" id="PTHR30469">
    <property type="entry name" value="MULTIDRUG RESISTANCE PROTEIN MDTA"/>
    <property type="match status" value="1"/>
</dbReference>
<evidence type="ECO:0000259" key="5">
    <source>
        <dbReference type="Pfam" id="PF25967"/>
    </source>
</evidence>
<dbReference type="InterPro" id="IPR058625">
    <property type="entry name" value="MdtA-like_BSH"/>
</dbReference>
<dbReference type="Gene3D" id="2.40.50.100">
    <property type="match status" value="1"/>
</dbReference>
<dbReference type="GO" id="GO:0015562">
    <property type="term" value="F:efflux transmembrane transporter activity"/>
    <property type="evidence" value="ECO:0007669"/>
    <property type="project" value="TreeGrafter"/>
</dbReference>
<dbReference type="OrthoDB" id="9806939at2"/>
<dbReference type="InterPro" id="IPR058627">
    <property type="entry name" value="MdtA-like_C"/>
</dbReference>
<protein>
    <submittedName>
        <fullName evidence="6">RND efflux system membrane fusion protein</fullName>
    </submittedName>
</protein>
<feature type="domain" description="Multidrug resistance protein MdtA-like C-terminal permuted SH3" evidence="5">
    <location>
        <begin position="275"/>
        <end position="331"/>
    </location>
</feature>
<dbReference type="GO" id="GO:1990281">
    <property type="term" value="C:efflux pump complex"/>
    <property type="evidence" value="ECO:0007669"/>
    <property type="project" value="TreeGrafter"/>
</dbReference>
<dbReference type="SUPFAM" id="SSF111369">
    <property type="entry name" value="HlyD-like secretion proteins"/>
    <property type="match status" value="1"/>
</dbReference>
<dbReference type="STRING" id="314287.GB2207_01437"/>
<dbReference type="Proteomes" id="UP000005555">
    <property type="component" value="Unassembled WGS sequence"/>
</dbReference>
<dbReference type="eggNOG" id="COG0845">
    <property type="taxonomic scope" value="Bacteria"/>
</dbReference>
<evidence type="ECO:0000256" key="2">
    <source>
        <dbReference type="ARBA" id="ARBA00009477"/>
    </source>
</evidence>
<proteinExistence type="inferred from homology"/>
<evidence type="ECO:0000313" key="6">
    <source>
        <dbReference type="EMBL" id="EAS47425.1"/>
    </source>
</evidence>
<dbReference type="Pfam" id="PF25967">
    <property type="entry name" value="RND-MFP_C"/>
    <property type="match status" value="1"/>
</dbReference>
<dbReference type="InterPro" id="IPR006143">
    <property type="entry name" value="RND_pump_MFP"/>
</dbReference>
<organism evidence="6 7">
    <name type="scientific">gamma proteobacterium HTCC2207</name>
    <dbReference type="NCBI Taxonomy" id="314287"/>
    <lineage>
        <taxon>Bacteria</taxon>
        <taxon>Pseudomonadati</taxon>
        <taxon>Pseudomonadota</taxon>
        <taxon>Gammaproteobacteria</taxon>
        <taxon>Cellvibrionales</taxon>
        <taxon>Porticoccaceae</taxon>
        <taxon>SAR92 clade</taxon>
    </lineage>
</organism>
<feature type="domain" description="Multidrug resistance protein MdtA-like barrel-sandwich hybrid" evidence="4">
    <location>
        <begin position="59"/>
        <end position="165"/>
    </location>
</feature>
<name>Q1YTR2_9GAMM</name>
<dbReference type="Pfam" id="PF25917">
    <property type="entry name" value="BSH_RND"/>
    <property type="match status" value="1"/>
</dbReference>
<evidence type="ECO:0000256" key="3">
    <source>
        <dbReference type="ARBA" id="ARBA00022448"/>
    </source>
</evidence>
<dbReference type="PROSITE" id="PS51257">
    <property type="entry name" value="PROKAR_LIPOPROTEIN"/>
    <property type="match status" value="1"/>
</dbReference>
<dbReference type="Gene3D" id="2.40.30.170">
    <property type="match status" value="1"/>
</dbReference>
<dbReference type="Gene3D" id="1.10.287.470">
    <property type="entry name" value="Helix hairpin bin"/>
    <property type="match status" value="1"/>
</dbReference>
<comment type="subcellular location">
    <subcellularLocation>
        <location evidence="1">Cell envelope</location>
    </subcellularLocation>
</comment>
<gene>
    <name evidence="6" type="ORF">GB2207_01437</name>
</gene>
<reference evidence="6 7" key="1">
    <citation type="submission" date="2006-03" db="EMBL/GenBank/DDBJ databases">
        <authorList>
            <person name="Giovannoni S.J."/>
            <person name="Cho J.-C."/>
            <person name="Ferriera S."/>
            <person name="Johnson J."/>
            <person name="Kravitz S."/>
            <person name="Halpern A."/>
            <person name="Remington K."/>
            <person name="Beeson K."/>
            <person name="Tran B."/>
            <person name="Rogers Y.-H."/>
            <person name="Friedman R."/>
            <person name="Venter J.C."/>
        </authorList>
    </citation>
    <scope>NUCLEOTIDE SEQUENCE [LARGE SCALE GENOMIC DNA]</scope>
    <source>
        <strain evidence="6 7">HTCC2207</strain>
    </source>
</reference>
<dbReference type="HOGENOM" id="CLU_018816_1_0_6"/>
<dbReference type="Gene3D" id="2.40.420.20">
    <property type="match status" value="1"/>
</dbReference>
<dbReference type="EMBL" id="AAPI01000002">
    <property type="protein sequence ID" value="EAS47425.1"/>
    <property type="molecule type" value="Genomic_DNA"/>
</dbReference>
<dbReference type="AlphaFoldDB" id="Q1YTR2"/>
<comment type="similarity">
    <text evidence="2">Belongs to the membrane fusion protein (MFP) (TC 8.A.1) family.</text>
</comment>
<accession>Q1YTR2</accession>
<keyword evidence="3" id="KW-0813">Transport</keyword>
<evidence type="ECO:0000313" key="7">
    <source>
        <dbReference type="Proteomes" id="UP000005555"/>
    </source>
</evidence>
<keyword evidence="7" id="KW-1185">Reference proteome</keyword>
<dbReference type="PANTHER" id="PTHR30469:SF20">
    <property type="entry name" value="EFFLUX RND TRANSPORTER PERIPLASMIC ADAPTOR SUBUNIT"/>
    <property type="match status" value="1"/>
</dbReference>
<evidence type="ECO:0000259" key="4">
    <source>
        <dbReference type="Pfam" id="PF25917"/>
    </source>
</evidence>